<accession>A0AC60QG55</accession>
<evidence type="ECO:0000313" key="2">
    <source>
        <dbReference type="Proteomes" id="UP000805193"/>
    </source>
</evidence>
<comment type="caution">
    <text evidence="1">The sequence shown here is derived from an EMBL/GenBank/DDBJ whole genome shotgun (WGS) entry which is preliminary data.</text>
</comment>
<keyword evidence="2" id="KW-1185">Reference proteome</keyword>
<dbReference type="EMBL" id="JABSTQ010009076">
    <property type="protein sequence ID" value="KAG0433189.1"/>
    <property type="molecule type" value="Genomic_DNA"/>
</dbReference>
<protein>
    <submittedName>
        <fullName evidence="1">Uncharacterized protein</fullName>
    </submittedName>
</protein>
<dbReference type="Proteomes" id="UP000805193">
    <property type="component" value="Unassembled WGS sequence"/>
</dbReference>
<proteinExistence type="predicted"/>
<reference evidence="1 2" key="1">
    <citation type="journal article" date="2020" name="Cell">
        <title>Large-Scale Comparative Analyses of Tick Genomes Elucidate Their Genetic Diversity and Vector Capacities.</title>
        <authorList>
            <consortium name="Tick Genome and Microbiome Consortium (TIGMIC)"/>
            <person name="Jia N."/>
            <person name="Wang J."/>
            <person name="Shi W."/>
            <person name="Du L."/>
            <person name="Sun Y."/>
            <person name="Zhan W."/>
            <person name="Jiang J.F."/>
            <person name="Wang Q."/>
            <person name="Zhang B."/>
            <person name="Ji P."/>
            <person name="Bell-Sakyi L."/>
            <person name="Cui X.M."/>
            <person name="Yuan T.T."/>
            <person name="Jiang B.G."/>
            <person name="Yang W.F."/>
            <person name="Lam T.T."/>
            <person name="Chang Q.C."/>
            <person name="Ding S.J."/>
            <person name="Wang X.J."/>
            <person name="Zhu J.G."/>
            <person name="Ruan X.D."/>
            <person name="Zhao L."/>
            <person name="Wei J.T."/>
            <person name="Ye R.Z."/>
            <person name="Que T.C."/>
            <person name="Du C.H."/>
            <person name="Zhou Y.H."/>
            <person name="Cheng J.X."/>
            <person name="Dai P.F."/>
            <person name="Guo W.B."/>
            <person name="Han X.H."/>
            <person name="Huang E.J."/>
            <person name="Li L.F."/>
            <person name="Wei W."/>
            <person name="Gao Y.C."/>
            <person name="Liu J.Z."/>
            <person name="Shao H.Z."/>
            <person name="Wang X."/>
            <person name="Wang C.C."/>
            <person name="Yang T.C."/>
            <person name="Huo Q.B."/>
            <person name="Li W."/>
            <person name="Chen H.Y."/>
            <person name="Chen S.E."/>
            <person name="Zhou L.G."/>
            <person name="Ni X.B."/>
            <person name="Tian J.H."/>
            <person name="Sheng Y."/>
            <person name="Liu T."/>
            <person name="Pan Y.S."/>
            <person name="Xia L.Y."/>
            <person name="Li J."/>
            <person name="Zhao F."/>
            <person name="Cao W.C."/>
        </authorList>
    </citation>
    <scope>NUCLEOTIDE SEQUENCE [LARGE SCALE GENOMIC DNA]</scope>
    <source>
        <strain evidence="1">Iper-2018</strain>
    </source>
</reference>
<name>A0AC60QG55_IXOPE</name>
<gene>
    <name evidence="1" type="ORF">HPB47_020147</name>
</gene>
<organism evidence="1 2">
    <name type="scientific">Ixodes persulcatus</name>
    <name type="common">Taiga tick</name>
    <dbReference type="NCBI Taxonomy" id="34615"/>
    <lineage>
        <taxon>Eukaryota</taxon>
        <taxon>Metazoa</taxon>
        <taxon>Ecdysozoa</taxon>
        <taxon>Arthropoda</taxon>
        <taxon>Chelicerata</taxon>
        <taxon>Arachnida</taxon>
        <taxon>Acari</taxon>
        <taxon>Parasitiformes</taxon>
        <taxon>Ixodida</taxon>
        <taxon>Ixodoidea</taxon>
        <taxon>Ixodidae</taxon>
        <taxon>Ixodinae</taxon>
        <taxon>Ixodes</taxon>
    </lineage>
</organism>
<sequence length="337" mass="36842">MKRRIVQNVLLVKGPWVVVIMGAVCGMATVLMGNMYALTRIVYAMAEDGLLFSWFSWVNARTQLPLAAMYAFTSLSAVLAVLLDINTLVEMMSIGTLLAYLVVSASLIIVRYTPLARLMGEESQELPDLARPTLSDESLDDDTGGRLRNSFSFLYTLYPFDQPPGIVVSYSITVLTVTVFILGFVTPLMVAPLADGSVWAVLALLLLLGVALASFGIILLFQQSSATVRYKMPLVPLLPTLSIIINATLMTTLQPLTWARLVIWIAVGLLVYFTYGMRHSKLNPDGVLSPRSSLLSSQEPAQRTWGALDKELSLPGDNADAPAREDDDDKRPLVPTS</sequence>
<evidence type="ECO:0000313" key="1">
    <source>
        <dbReference type="EMBL" id="KAG0433189.1"/>
    </source>
</evidence>